<reference evidence="3" key="1">
    <citation type="submission" date="2023-09" db="EMBL/GenBank/DDBJ databases">
        <authorList>
            <consortium name="CW5 consortium"/>
            <person name="Lu C.-W."/>
        </authorList>
    </citation>
    <scope>NUCLEOTIDE SEQUENCE</scope>
    <source>
        <strain evidence="3">KPS</strain>
    </source>
</reference>
<proteinExistence type="predicted"/>
<dbReference type="Gene3D" id="1.10.3480.10">
    <property type="entry name" value="TorD-like"/>
    <property type="match status" value="1"/>
</dbReference>
<accession>A0ABY9R0Z1</accession>
<feature type="compositionally biased region" description="Pro residues" evidence="2">
    <location>
        <begin position="1"/>
        <end position="15"/>
    </location>
</feature>
<name>A0ABY9R0Z1_9BACT</name>
<dbReference type="EMBL" id="CP133659">
    <property type="protein sequence ID" value="WMW64812.1"/>
    <property type="molecule type" value="Genomic_DNA"/>
</dbReference>
<dbReference type="InterPro" id="IPR036411">
    <property type="entry name" value="TorD-like_sf"/>
</dbReference>
<feature type="compositionally biased region" description="Low complexity" evidence="2">
    <location>
        <begin position="149"/>
        <end position="175"/>
    </location>
</feature>
<dbReference type="InterPro" id="IPR020945">
    <property type="entry name" value="DMSO/NO3_reduct_chaperone"/>
</dbReference>
<dbReference type="Pfam" id="PF02613">
    <property type="entry name" value="Nitrate_red_del"/>
    <property type="match status" value="1"/>
</dbReference>
<dbReference type="PANTHER" id="PTHR34227:SF12">
    <property type="entry name" value="CHAPERONE PROTEIN YCDY"/>
    <property type="match status" value="1"/>
</dbReference>
<dbReference type="SUPFAM" id="SSF89155">
    <property type="entry name" value="TorD-like"/>
    <property type="match status" value="1"/>
</dbReference>
<protein>
    <submittedName>
        <fullName evidence="3">Molecular chaperone TorD family protein</fullName>
    </submittedName>
</protein>
<keyword evidence="4" id="KW-1185">Reference proteome</keyword>
<feature type="region of interest" description="Disordered" evidence="2">
    <location>
        <begin position="1"/>
        <end position="22"/>
    </location>
</feature>
<dbReference type="PANTHER" id="PTHR34227">
    <property type="entry name" value="CHAPERONE PROTEIN YCDY"/>
    <property type="match status" value="1"/>
</dbReference>
<evidence type="ECO:0000313" key="3">
    <source>
        <dbReference type="EMBL" id="WMW64812.1"/>
    </source>
</evidence>
<evidence type="ECO:0000256" key="1">
    <source>
        <dbReference type="ARBA" id="ARBA00023186"/>
    </source>
</evidence>
<organism evidence="3 4">
    <name type="scientific">Nitratidesulfovibrio liaohensis</name>
    <dbReference type="NCBI Taxonomy" id="2604158"/>
    <lineage>
        <taxon>Bacteria</taxon>
        <taxon>Pseudomonadati</taxon>
        <taxon>Thermodesulfobacteriota</taxon>
        <taxon>Desulfovibrionia</taxon>
        <taxon>Desulfovibrionales</taxon>
        <taxon>Desulfovibrionaceae</taxon>
        <taxon>Nitratidesulfovibrio</taxon>
    </lineage>
</organism>
<gene>
    <name evidence="3" type="ORF">KPS_002877</name>
</gene>
<evidence type="ECO:0000313" key="4">
    <source>
        <dbReference type="Proteomes" id="UP001180616"/>
    </source>
</evidence>
<sequence length="249" mass="25844">MSPTISPVPSPPAPAPANTRMADAESFARRGAALRDFFFATNGATLRRAFEALALPGSPPLPSVPAWDEEEYLFNRLFVGPGPVAAPPYASVYLETERRLMGEATLFAREAYAALGLASPWQGSLPDDHIGLELDAALAVFAALQPDAAGPADSPAPATSAPSAPSAPSGPGARKPAPEDLAPWWNAFVTGHMAVWVPSFLDALRRAGATSAVMGRAGDDLARWLADAVSMGCGAFAQPEQPVTKRGAA</sequence>
<dbReference type="InterPro" id="IPR050289">
    <property type="entry name" value="TorD/DmsD_chaperones"/>
</dbReference>
<dbReference type="Proteomes" id="UP001180616">
    <property type="component" value="Chromosome"/>
</dbReference>
<keyword evidence="1" id="KW-0143">Chaperone</keyword>
<dbReference type="RefSeq" id="WP_309540877.1">
    <property type="nucleotide sequence ID" value="NZ_CP133659.1"/>
</dbReference>
<feature type="region of interest" description="Disordered" evidence="2">
    <location>
        <begin position="149"/>
        <end position="177"/>
    </location>
</feature>
<evidence type="ECO:0000256" key="2">
    <source>
        <dbReference type="SAM" id="MobiDB-lite"/>
    </source>
</evidence>